<evidence type="ECO:0000259" key="4">
    <source>
        <dbReference type="SMART" id="SM00400"/>
    </source>
</evidence>
<evidence type="ECO:0000256" key="1">
    <source>
        <dbReference type="ARBA" id="ARBA00022723"/>
    </source>
</evidence>
<dbReference type="SMART" id="SM00400">
    <property type="entry name" value="ZnF_CHCC"/>
    <property type="match status" value="1"/>
</dbReference>
<dbReference type="EMBL" id="FOHN01000002">
    <property type="protein sequence ID" value="SES69149.1"/>
    <property type="molecule type" value="Genomic_DNA"/>
</dbReference>
<keyword evidence="3" id="KW-0862">Zinc</keyword>
<sequence length="159" mass="18754">MTSEDLKILHPMKEVVESYGIKINRSGFCMCPFHHDNKSASMKIYKDNFHCFGCGADGDIFTFVMLMDNLTFKEAFKSLGGCYTHSFSEMREIEKIKRKRAKTAELRTDLKFRITLCQKLIDIYRMQTLKYPPFSDEWCLHMNALQYQIAELEYLTDMR</sequence>
<reference evidence="5 6" key="1">
    <citation type="submission" date="2016-10" db="EMBL/GenBank/DDBJ databases">
        <authorList>
            <person name="de Groot N.N."/>
        </authorList>
    </citation>
    <scope>NUCLEOTIDE SEQUENCE [LARGE SCALE GENOMIC DNA]</scope>
    <source>
        <strain evidence="5 6">DSM 1801</strain>
    </source>
</reference>
<dbReference type="SUPFAM" id="SSF57783">
    <property type="entry name" value="Zinc beta-ribbon"/>
    <property type="match status" value="1"/>
</dbReference>
<dbReference type="GO" id="GO:0003677">
    <property type="term" value="F:DNA binding"/>
    <property type="evidence" value="ECO:0007669"/>
    <property type="project" value="InterPro"/>
</dbReference>
<organism evidence="5 6">
    <name type="scientific">[Clostridium] polysaccharolyticum</name>
    <dbReference type="NCBI Taxonomy" id="29364"/>
    <lineage>
        <taxon>Bacteria</taxon>
        <taxon>Bacillati</taxon>
        <taxon>Bacillota</taxon>
        <taxon>Clostridia</taxon>
        <taxon>Lachnospirales</taxon>
        <taxon>Lachnospiraceae</taxon>
    </lineage>
</organism>
<dbReference type="RefSeq" id="WP_092475406.1">
    <property type="nucleotide sequence ID" value="NZ_FOHN01000002.1"/>
</dbReference>
<dbReference type="InterPro" id="IPR002694">
    <property type="entry name" value="Znf_CHC2"/>
</dbReference>
<name>A0A1H9YJB0_9FIRM</name>
<dbReference type="PANTHER" id="PTHR30313">
    <property type="entry name" value="DNA PRIMASE"/>
    <property type="match status" value="1"/>
</dbReference>
<feature type="domain" description="Zinc finger CHC2-type" evidence="4">
    <location>
        <begin position="28"/>
        <end position="80"/>
    </location>
</feature>
<keyword evidence="2" id="KW-0863">Zinc-finger</keyword>
<evidence type="ECO:0000256" key="2">
    <source>
        <dbReference type="ARBA" id="ARBA00022771"/>
    </source>
</evidence>
<keyword evidence="1" id="KW-0479">Metal-binding</keyword>
<dbReference type="OrthoDB" id="9773296at2"/>
<evidence type="ECO:0000256" key="3">
    <source>
        <dbReference type="ARBA" id="ARBA00022833"/>
    </source>
</evidence>
<protein>
    <submittedName>
        <fullName evidence="5">CHC2 zinc finger</fullName>
    </submittedName>
</protein>
<accession>A0A1H9YJB0</accession>
<dbReference type="Gene3D" id="3.90.580.10">
    <property type="entry name" value="Zinc finger, CHC2-type domain"/>
    <property type="match status" value="1"/>
</dbReference>
<gene>
    <name evidence="5" type="ORF">SAMN04487772_10249</name>
</gene>
<dbReference type="GO" id="GO:0006269">
    <property type="term" value="P:DNA replication, synthesis of primer"/>
    <property type="evidence" value="ECO:0007669"/>
    <property type="project" value="TreeGrafter"/>
</dbReference>
<dbReference type="Pfam" id="PF01807">
    <property type="entry name" value="Zn_ribbon_DnaG"/>
    <property type="match status" value="1"/>
</dbReference>
<keyword evidence="6" id="KW-1185">Reference proteome</keyword>
<dbReference type="InterPro" id="IPR050219">
    <property type="entry name" value="DnaG_primase"/>
</dbReference>
<evidence type="ECO:0000313" key="5">
    <source>
        <dbReference type="EMBL" id="SES69149.1"/>
    </source>
</evidence>
<dbReference type="AlphaFoldDB" id="A0A1H9YJB0"/>
<dbReference type="GO" id="GO:0008270">
    <property type="term" value="F:zinc ion binding"/>
    <property type="evidence" value="ECO:0007669"/>
    <property type="project" value="UniProtKB-KW"/>
</dbReference>
<dbReference type="InterPro" id="IPR036977">
    <property type="entry name" value="DNA_primase_Znf_CHC2"/>
</dbReference>
<dbReference type="Proteomes" id="UP000199800">
    <property type="component" value="Unassembled WGS sequence"/>
</dbReference>
<proteinExistence type="predicted"/>
<evidence type="ECO:0000313" key="6">
    <source>
        <dbReference type="Proteomes" id="UP000199800"/>
    </source>
</evidence>
<dbReference type="GO" id="GO:0005737">
    <property type="term" value="C:cytoplasm"/>
    <property type="evidence" value="ECO:0007669"/>
    <property type="project" value="TreeGrafter"/>
</dbReference>
<dbReference type="PANTHER" id="PTHR30313:SF2">
    <property type="entry name" value="DNA PRIMASE"/>
    <property type="match status" value="1"/>
</dbReference>
<dbReference type="GO" id="GO:0003899">
    <property type="term" value="F:DNA-directed RNA polymerase activity"/>
    <property type="evidence" value="ECO:0007669"/>
    <property type="project" value="InterPro"/>
</dbReference>
<dbReference type="STRING" id="29364.SAMN04487772_10249"/>